<name>B9BPH1_9BURK</name>
<organism evidence="2 3">
    <name type="scientific">Burkholderia multivorans CGD2</name>
    <dbReference type="NCBI Taxonomy" id="513052"/>
    <lineage>
        <taxon>Bacteria</taxon>
        <taxon>Pseudomonadati</taxon>
        <taxon>Pseudomonadota</taxon>
        <taxon>Betaproteobacteria</taxon>
        <taxon>Burkholderiales</taxon>
        <taxon>Burkholderiaceae</taxon>
        <taxon>Burkholderia</taxon>
        <taxon>Burkholderia cepacia complex</taxon>
    </lineage>
</organism>
<reference evidence="2 3" key="1">
    <citation type="journal article" date="2012" name="J. Bacteriol.">
        <title>Draft Genome Sequence Determination for Cystic Fibrosis and Chronic Granulomatous Disease Burkholderia multivorans Isolates.</title>
        <authorList>
            <person name="Varga J.J."/>
            <person name="Losada L."/>
            <person name="Zelazny A.M."/>
            <person name="Brinkac L."/>
            <person name="Harkins D."/>
            <person name="Radune D."/>
            <person name="Hostetler J."/>
            <person name="Sampaio E.P."/>
            <person name="Ronning C.M."/>
            <person name="Nierman W.C."/>
            <person name="Greenberg D.E."/>
            <person name="Holland S.M."/>
            <person name="Goldberg J.B."/>
        </authorList>
    </citation>
    <scope>NUCLEOTIDE SEQUENCE [LARGE SCALE GENOMIC DNA]</scope>
    <source>
        <strain evidence="2 3">CGD2</strain>
    </source>
</reference>
<sequence>MRHSQPGAAAATRSALQRPRAGAVTCGRASTAIGMTDRAPSPDRIRRMIDVFVV</sequence>
<protein>
    <submittedName>
        <fullName evidence="2">Uncharacterized protein</fullName>
    </submittedName>
</protein>
<proteinExistence type="predicted"/>
<evidence type="ECO:0000313" key="2">
    <source>
        <dbReference type="EMBL" id="EEE07489.1"/>
    </source>
</evidence>
<evidence type="ECO:0000313" key="3">
    <source>
        <dbReference type="Proteomes" id="UP000004535"/>
    </source>
</evidence>
<dbReference type="Proteomes" id="UP000004535">
    <property type="component" value="Unassembled WGS sequence"/>
</dbReference>
<gene>
    <name evidence="2" type="ORF">BURMUCGD2_6592</name>
</gene>
<comment type="caution">
    <text evidence="2">The sequence shown here is derived from an EMBL/GenBank/DDBJ whole genome shotgun (WGS) entry which is preliminary data.</text>
</comment>
<dbReference type="EMBL" id="ACFC01000004">
    <property type="protein sequence ID" value="EEE07489.1"/>
    <property type="molecule type" value="Genomic_DNA"/>
</dbReference>
<evidence type="ECO:0000256" key="1">
    <source>
        <dbReference type="SAM" id="MobiDB-lite"/>
    </source>
</evidence>
<accession>B9BPH1</accession>
<dbReference type="AlphaFoldDB" id="B9BPH1"/>
<feature type="region of interest" description="Disordered" evidence="1">
    <location>
        <begin position="1"/>
        <end position="23"/>
    </location>
</feature>